<sequence>MRLKLFILLLSLMIHIPCYAKSILLGSVSGALNEDVHDVVRDEAKKFRHGGVDIQNSATFFFAFGFTEKARELRNKILQKASRGGRDKSNQSLVLVGMSAGAIQIWSTFYKYYEDFKDFDRIALVLIDPHGASQVDDRRGSFKKGRNLYWPENWPSDTDIFRVYHIYQQQQWGSPDSGKMINLTGANFPDDRVYRSIKLSTPGLNHEKMPMQKKTRGLIQDALKFACLPRGETVAKPFEITLRNITGRNTVDGKKKISFHLKNLKCDCYDADVQVLKDGILVTTLRDIKEEEVKKYKPPRGRRILFKALCGKKLADKQVNLDYEPPTFESIKVTPNTHRKRSMILYASKVRDDGYWNITDYRIRVTLDGTRNHSRSGTGITLNNLSDGRHSVKMRISDGLGRWSAPKTKTFSVSTAQAVGHFLTPAPNMTIYGGSNLNILFLAGHPSGIMRVSIYLDRISEDEFDFTNICTIPGVFGVGQPEQKACPPVPVDWRPGTHVLIAVIKDNSGNETTVRTTIQVR</sequence>
<dbReference type="AlphaFoldDB" id="A0A401FTY4"/>
<dbReference type="RefSeq" id="WP_124327835.1">
    <property type="nucleotide sequence ID" value="NZ_BEXT01000001.1"/>
</dbReference>
<name>A0A401FTY4_9BACT</name>
<evidence type="ECO:0000313" key="1">
    <source>
        <dbReference type="EMBL" id="GBC60420.1"/>
    </source>
</evidence>
<comment type="caution">
    <text evidence="1">The sequence shown here is derived from an EMBL/GenBank/DDBJ whole genome shotgun (WGS) entry which is preliminary data.</text>
</comment>
<accession>A0A401FTY4</accession>
<evidence type="ECO:0000313" key="2">
    <source>
        <dbReference type="Proteomes" id="UP000288096"/>
    </source>
</evidence>
<keyword evidence="2" id="KW-1185">Reference proteome</keyword>
<dbReference type="EMBL" id="BEXT01000001">
    <property type="protein sequence ID" value="GBC60420.1"/>
    <property type="molecule type" value="Genomic_DNA"/>
</dbReference>
<reference evidence="2" key="1">
    <citation type="submission" date="2017-11" db="EMBL/GenBank/DDBJ databases">
        <authorList>
            <person name="Watanabe M."/>
            <person name="Kojima H."/>
        </authorList>
    </citation>
    <scope>NUCLEOTIDE SEQUENCE [LARGE SCALE GENOMIC DNA]</scope>
    <source>
        <strain evidence="2">Tokyo 01</strain>
    </source>
</reference>
<reference evidence="2" key="2">
    <citation type="submission" date="2019-01" db="EMBL/GenBank/DDBJ databases">
        <title>Genome sequence of Desulfonema ishimotonii strain Tokyo 01.</title>
        <authorList>
            <person name="Fukui M."/>
        </authorList>
    </citation>
    <scope>NUCLEOTIDE SEQUENCE [LARGE SCALE GENOMIC DNA]</scope>
    <source>
        <strain evidence="2">Tokyo 01</strain>
    </source>
</reference>
<proteinExistence type="predicted"/>
<dbReference type="Proteomes" id="UP000288096">
    <property type="component" value="Unassembled WGS sequence"/>
</dbReference>
<gene>
    <name evidence="1" type="ORF">DENIS_1372</name>
</gene>
<organism evidence="1 2">
    <name type="scientific">Desulfonema ishimotonii</name>
    <dbReference type="NCBI Taxonomy" id="45657"/>
    <lineage>
        <taxon>Bacteria</taxon>
        <taxon>Pseudomonadati</taxon>
        <taxon>Thermodesulfobacteriota</taxon>
        <taxon>Desulfobacteria</taxon>
        <taxon>Desulfobacterales</taxon>
        <taxon>Desulfococcaceae</taxon>
        <taxon>Desulfonema</taxon>
    </lineage>
</organism>
<protein>
    <submittedName>
        <fullName evidence="1">Uncharacterized protein</fullName>
    </submittedName>
</protein>